<sequence length="304" mass="33330">MLDAPPVLASSSLLPLAPPLASLSSRASSPPPASSSPESSLLASSSPPLTPSSLLASLSQHRVHELLASQERLLNWLRVAQEVAQNNDFSDQGHEPQLPPPNPMCGYPVEVKKNSVPFPRLAPSPPASTLPPVLSSSPLPSLVLHAPRYQSDEFPKSNYDIGHLPFVPLPQFAQQDLPFFPDLSEVPYNPVVGNVHSSMLGLSGMTDLNHLQTDWWVRRAPLLFEHVGPSNFVDPSAHADDDLLLQCSPVVLSDMGIWWLEKALDEFGSVLAPAKQFSLGRSVNWQAKARRERWRRPKLIEVWA</sequence>
<proteinExistence type="predicted"/>
<reference evidence="1" key="1">
    <citation type="submission" date="2022-07" db="EMBL/GenBank/DDBJ databases">
        <title>Phylogenomic reconstructions and comparative analyses of Kickxellomycotina fungi.</title>
        <authorList>
            <person name="Reynolds N.K."/>
            <person name="Stajich J.E."/>
            <person name="Barry K."/>
            <person name="Grigoriev I.V."/>
            <person name="Crous P."/>
            <person name="Smith M.E."/>
        </authorList>
    </citation>
    <scope>NUCLEOTIDE SEQUENCE</scope>
    <source>
        <strain evidence="1">BCRC 34191</strain>
    </source>
</reference>
<protein>
    <submittedName>
        <fullName evidence="1">Uncharacterized protein</fullName>
    </submittedName>
</protein>
<evidence type="ECO:0000313" key="2">
    <source>
        <dbReference type="Proteomes" id="UP001140066"/>
    </source>
</evidence>
<comment type="caution">
    <text evidence="1">The sequence shown here is derived from an EMBL/GenBank/DDBJ whole genome shotgun (WGS) entry which is preliminary data.</text>
</comment>
<name>A0ACC1K6V8_9FUNG</name>
<dbReference type="EMBL" id="JANBUK010002124">
    <property type="protein sequence ID" value="KAJ2774815.1"/>
    <property type="molecule type" value="Genomic_DNA"/>
</dbReference>
<organism evidence="1 2">
    <name type="scientific">Coemansia linderi</name>
    <dbReference type="NCBI Taxonomy" id="2663919"/>
    <lineage>
        <taxon>Eukaryota</taxon>
        <taxon>Fungi</taxon>
        <taxon>Fungi incertae sedis</taxon>
        <taxon>Zoopagomycota</taxon>
        <taxon>Kickxellomycotina</taxon>
        <taxon>Kickxellomycetes</taxon>
        <taxon>Kickxellales</taxon>
        <taxon>Kickxellaceae</taxon>
        <taxon>Coemansia</taxon>
    </lineage>
</organism>
<accession>A0ACC1K6V8</accession>
<gene>
    <name evidence="1" type="ORF">GGI18_004532</name>
</gene>
<evidence type="ECO:0000313" key="1">
    <source>
        <dbReference type="EMBL" id="KAJ2774815.1"/>
    </source>
</evidence>
<dbReference type="Proteomes" id="UP001140066">
    <property type="component" value="Unassembled WGS sequence"/>
</dbReference>
<keyword evidence="2" id="KW-1185">Reference proteome</keyword>